<dbReference type="InterPro" id="IPR000532">
    <property type="entry name" value="Glucagon_GIP_secretin_VIP"/>
</dbReference>
<feature type="region of interest" description="Disordered" evidence="4">
    <location>
        <begin position="30"/>
        <end position="57"/>
    </location>
</feature>
<dbReference type="GO" id="GO:0042802">
    <property type="term" value="F:identical protein binding"/>
    <property type="evidence" value="ECO:0007669"/>
    <property type="project" value="Ensembl"/>
</dbReference>
<dbReference type="HOGENOM" id="CLU_1781775_0_0_1"/>
<evidence type="ECO:0000313" key="9">
    <source>
        <dbReference type="Proteomes" id="UP000002279"/>
    </source>
</evidence>
<feature type="domain" description="Glucagon / GIP / secretin / VIP family" evidence="6">
    <location>
        <begin position="53"/>
        <end position="75"/>
    </location>
</feature>
<evidence type="ECO:0000259" key="6">
    <source>
        <dbReference type="PROSITE" id="PS00260"/>
    </source>
</evidence>
<dbReference type="RefSeq" id="XP_028928152.1">
    <property type="nucleotide sequence ID" value="XM_029072319.1"/>
</dbReference>
<accession>A0A1L3MY50</accession>
<dbReference type="PANTHER" id="PTHR11418:SF0">
    <property type="entry name" value="PRO-GLUCAGON"/>
    <property type="match status" value="1"/>
</dbReference>
<dbReference type="GeneID" id="100082246"/>
<keyword evidence="3" id="KW-0964">Secreted</keyword>
<dbReference type="AlphaFoldDB" id="A0A1L3MY50"/>
<dbReference type="EMBL" id="KX589236">
    <property type="protein sequence ID" value="APH07262.1"/>
    <property type="molecule type" value="mRNA"/>
</dbReference>
<dbReference type="GO" id="GO:0006094">
    <property type="term" value="P:gluconeogenesis"/>
    <property type="evidence" value="ECO:0007669"/>
    <property type="project" value="Ensembl"/>
</dbReference>
<dbReference type="GO" id="GO:0031769">
    <property type="term" value="F:glucagon receptor binding"/>
    <property type="evidence" value="ECO:0000318"/>
    <property type="project" value="GO_Central"/>
</dbReference>
<evidence type="ECO:0000256" key="3">
    <source>
        <dbReference type="ARBA" id="ARBA00022525"/>
    </source>
</evidence>
<dbReference type="GO" id="GO:0045722">
    <property type="term" value="P:positive regulation of gluconeogenesis"/>
    <property type="evidence" value="ECO:0007669"/>
    <property type="project" value="Ensembl"/>
</dbReference>
<reference evidence="7" key="1">
    <citation type="journal article" date="2016" name="Sci. Rep.">
        <title>Monotreme glucagon-like peptide-1 in venom and gut: one gene - two very different functions.</title>
        <authorList>
            <person name="Tsend-Ayush E."/>
            <person name="He C."/>
            <person name="Myers M.A."/>
            <person name="Andrikopoulos S."/>
            <person name="Wong N."/>
            <person name="Sexton P.M."/>
            <person name="Wootten D."/>
            <person name="Forbes B.E."/>
            <person name="Grutzner F."/>
        </authorList>
    </citation>
    <scope>NUCLEOTIDE SEQUENCE</scope>
</reference>
<evidence type="ECO:0000313" key="8">
    <source>
        <dbReference type="Ensembl" id="ENSOANP00000009895.2"/>
    </source>
</evidence>
<feature type="signal peptide" evidence="5">
    <location>
        <begin position="1"/>
        <end position="20"/>
    </location>
</feature>
<dbReference type="SMR" id="A0A1L3MY50"/>
<dbReference type="Ensembl" id="ENSOANT00000075126.1">
    <property type="protein sequence ID" value="ENSOANP00000052096.1"/>
    <property type="gene ID" value="ENSOANG00000006189.2"/>
</dbReference>
<dbReference type="GeneTree" id="ENSGT00390000005372"/>
<dbReference type="KEGG" id="oaa:100082246"/>
<comment type="subcellular location">
    <subcellularLocation>
        <location evidence="1">Secreted</location>
    </subcellularLocation>
</comment>
<dbReference type="GO" id="GO:0043066">
    <property type="term" value="P:negative regulation of apoptotic process"/>
    <property type="evidence" value="ECO:0000318"/>
    <property type="project" value="GO_Central"/>
</dbReference>
<dbReference type="GO" id="GO:0070374">
    <property type="term" value="P:positive regulation of ERK1 and ERK2 cascade"/>
    <property type="evidence" value="ECO:0007669"/>
    <property type="project" value="Ensembl"/>
</dbReference>
<dbReference type="Ensembl" id="ENSOANT00000009897.2">
    <property type="protein sequence ID" value="ENSOANP00000009895.2"/>
    <property type="gene ID" value="ENSOANG00000006189.2"/>
</dbReference>
<dbReference type="PANTHER" id="PTHR11418">
    <property type="entry name" value="GLUCAGON"/>
    <property type="match status" value="1"/>
</dbReference>
<dbReference type="GO" id="GO:1900118">
    <property type="term" value="P:negative regulation of execution phase of apoptosis"/>
    <property type="evidence" value="ECO:0007669"/>
    <property type="project" value="Ensembl"/>
</dbReference>
<feature type="chain" id="PRO_5044562204" evidence="5">
    <location>
        <begin position="21"/>
        <end position="179"/>
    </location>
</feature>
<keyword evidence="9" id="KW-1185">Reference proteome</keyword>
<dbReference type="GO" id="GO:0042593">
    <property type="term" value="P:glucose homeostasis"/>
    <property type="evidence" value="ECO:0007669"/>
    <property type="project" value="Ensembl"/>
</dbReference>
<dbReference type="STRING" id="9258.ENSOANP00000009895"/>
<gene>
    <name evidence="8" type="primary">GCG</name>
</gene>
<dbReference type="Proteomes" id="UP000002279">
    <property type="component" value="Unplaced"/>
</dbReference>
<proteinExistence type="evidence at transcript level"/>
<dbReference type="GO" id="GO:0071377">
    <property type="term" value="P:cellular response to glucagon stimulus"/>
    <property type="evidence" value="ECO:0007669"/>
    <property type="project" value="Ensembl"/>
</dbReference>
<reference evidence="8" key="2">
    <citation type="submission" date="2025-05" db="UniProtKB">
        <authorList>
            <consortium name="Ensembl"/>
        </authorList>
    </citation>
    <scope>IDENTIFICATION</scope>
    <source>
        <strain evidence="8">Glennie</strain>
    </source>
</reference>
<evidence type="ECO:0000256" key="2">
    <source>
        <dbReference type="ARBA" id="ARBA00008369"/>
    </source>
</evidence>
<dbReference type="Pfam" id="PF00123">
    <property type="entry name" value="Hormone_2"/>
    <property type="match status" value="2"/>
</dbReference>
<dbReference type="OrthoDB" id="9904258at2759"/>
<comment type="similarity">
    <text evidence="2">Belongs to the glucagon family.</text>
</comment>
<feature type="compositionally biased region" description="Basic and acidic residues" evidence="4">
    <location>
        <begin position="44"/>
        <end position="53"/>
    </location>
</feature>
<dbReference type="GO" id="GO:0005886">
    <property type="term" value="C:plasma membrane"/>
    <property type="evidence" value="ECO:0007669"/>
    <property type="project" value="Ensembl"/>
</dbReference>
<dbReference type="PROSITE" id="PS00260">
    <property type="entry name" value="GLUCAGON"/>
    <property type="match status" value="1"/>
</dbReference>
<evidence type="ECO:0000256" key="1">
    <source>
        <dbReference type="ARBA" id="ARBA00004613"/>
    </source>
</evidence>
<dbReference type="GO" id="GO:0090280">
    <property type="term" value="P:positive regulation of calcium ion import"/>
    <property type="evidence" value="ECO:0007669"/>
    <property type="project" value="Ensembl"/>
</dbReference>
<evidence type="ECO:0000256" key="4">
    <source>
        <dbReference type="SAM" id="MobiDB-lite"/>
    </source>
</evidence>
<protein>
    <submittedName>
        <fullName evidence="7 8">Glucagon</fullName>
    </submittedName>
</protein>
<dbReference type="Bgee" id="ENSOANG00000006189">
    <property type="expression patterns" value="Expressed in adult mammalian kidney"/>
</dbReference>
<dbReference type="GO" id="GO:0005179">
    <property type="term" value="F:hormone activity"/>
    <property type="evidence" value="ECO:0000318"/>
    <property type="project" value="GO_Central"/>
</dbReference>
<dbReference type="OMA" id="MNTKRNX"/>
<dbReference type="eggNOG" id="ENOG502RYPR">
    <property type="taxonomic scope" value="Eukaryota"/>
</dbReference>
<dbReference type="CTD" id="2641"/>
<dbReference type="GO" id="GO:0007189">
    <property type="term" value="P:adenylate cyclase-activating G protein-coupled receptor signaling pathway"/>
    <property type="evidence" value="ECO:0007669"/>
    <property type="project" value="Ensembl"/>
</dbReference>
<dbReference type="SMART" id="SM00070">
    <property type="entry name" value="GLUCA"/>
    <property type="match status" value="3"/>
</dbReference>
<dbReference type="GO" id="GO:0010737">
    <property type="term" value="P:protein kinase A signaling"/>
    <property type="evidence" value="ECO:0000318"/>
    <property type="project" value="GO_Central"/>
</dbReference>
<dbReference type="Gene3D" id="6.10.250.590">
    <property type="match status" value="3"/>
</dbReference>
<dbReference type="GO" id="GO:0035774">
    <property type="term" value="P:positive regulation of insulin secretion involved in cellular response to glucose stimulus"/>
    <property type="evidence" value="ECO:0000318"/>
    <property type="project" value="GO_Central"/>
</dbReference>
<name>A0A1L3MY50_ORNAN</name>
<dbReference type="InterPro" id="IPR015550">
    <property type="entry name" value="Glucagon"/>
</dbReference>
<evidence type="ECO:0000313" key="7">
    <source>
        <dbReference type="EMBL" id="APH07262.1"/>
    </source>
</evidence>
<keyword evidence="5" id="KW-0732">Signal</keyword>
<sequence length="179" mass="20869">MKSFYFVAGLFVMLVQGSWQRSLQDTEERARSLTASQMEPLDDVNQKTEEKRHSQGTFTSDYSKHLDAIRAKQFVDWLMNYKRGGGPITKRHDEFARHSEGTFTNDVTRLLEEKATSEFIAWLLKGLEKRTSREIAESEELWRRHADGTFSHELSGVLDQLATKDFLNWLLLPEVEERK</sequence>
<dbReference type="GO" id="GO:0007188">
    <property type="term" value="P:adenylate cyclase-modulating G protein-coupled receptor signaling pathway"/>
    <property type="evidence" value="ECO:0000318"/>
    <property type="project" value="GO_Central"/>
</dbReference>
<organism evidence="7">
    <name type="scientific">Ornithorhynchus anatinus</name>
    <name type="common">Duckbill platypus</name>
    <dbReference type="NCBI Taxonomy" id="9258"/>
    <lineage>
        <taxon>Eukaryota</taxon>
        <taxon>Metazoa</taxon>
        <taxon>Chordata</taxon>
        <taxon>Craniata</taxon>
        <taxon>Vertebrata</taxon>
        <taxon>Euteleostomi</taxon>
        <taxon>Mammalia</taxon>
        <taxon>Monotremata</taxon>
        <taxon>Ornithorhynchidae</taxon>
        <taxon>Ornithorhynchus</taxon>
    </lineage>
</organism>
<dbReference type="GO" id="GO:0005615">
    <property type="term" value="C:extracellular space"/>
    <property type="evidence" value="ECO:0000318"/>
    <property type="project" value="GO_Central"/>
</dbReference>
<dbReference type="GO" id="GO:0014823">
    <property type="term" value="P:response to activity"/>
    <property type="evidence" value="ECO:0007669"/>
    <property type="project" value="Ensembl"/>
</dbReference>
<accession>F7AYP8</accession>
<dbReference type="GO" id="GO:0005737">
    <property type="term" value="C:cytoplasm"/>
    <property type="evidence" value="ECO:0007669"/>
    <property type="project" value="Ensembl"/>
</dbReference>
<evidence type="ECO:0000256" key="5">
    <source>
        <dbReference type="SAM" id="SignalP"/>
    </source>
</evidence>